<comment type="caution">
    <text evidence="1">The sequence shown here is derived from an EMBL/GenBank/DDBJ whole genome shotgun (WGS) entry which is preliminary data.</text>
</comment>
<dbReference type="InterPro" id="IPR016039">
    <property type="entry name" value="Thiolase-like"/>
</dbReference>
<reference evidence="1 2" key="1">
    <citation type="submission" date="2018-04" db="EMBL/GenBank/DDBJ databases">
        <title>Novel Campyloabacter and Helicobacter Species and Strains.</title>
        <authorList>
            <person name="Mannion A.J."/>
            <person name="Shen Z."/>
            <person name="Fox J.G."/>
        </authorList>
    </citation>
    <scope>NUCLEOTIDE SEQUENCE [LARGE SCALE GENOMIC DNA]</scope>
    <source>
        <strain evidence="1 2">MIT 97-5075</strain>
    </source>
</reference>
<dbReference type="Proteomes" id="UP000256424">
    <property type="component" value="Unassembled WGS sequence"/>
</dbReference>
<name>A0A3D8IYX5_9HELI</name>
<dbReference type="EMBL" id="NXLW01000024">
    <property type="protein sequence ID" value="RDU69824.1"/>
    <property type="molecule type" value="Genomic_DNA"/>
</dbReference>
<evidence type="ECO:0000313" key="1">
    <source>
        <dbReference type="EMBL" id="RDU69824.1"/>
    </source>
</evidence>
<sequence length="65" mass="7335">MVSRKHEYKLPATACILQYRLGITQEVAAYDVSLGCSAYPYALFIAIKCKSRDALQCALYYKPLI</sequence>
<dbReference type="RefSeq" id="WP_104762767.1">
    <property type="nucleotide sequence ID" value="NZ_FZPM01000007.1"/>
</dbReference>
<protein>
    <submittedName>
        <fullName evidence="1">Uncharacterized protein</fullName>
    </submittedName>
</protein>
<proteinExistence type="predicted"/>
<dbReference type="OrthoDB" id="9815506at2"/>
<dbReference type="SUPFAM" id="SSF53901">
    <property type="entry name" value="Thiolase-like"/>
    <property type="match status" value="1"/>
</dbReference>
<evidence type="ECO:0000313" key="2">
    <source>
        <dbReference type="Proteomes" id="UP000256424"/>
    </source>
</evidence>
<dbReference type="GO" id="GO:0016746">
    <property type="term" value="F:acyltransferase activity"/>
    <property type="evidence" value="ECO:0007669"/>
    <property type="project" value="InterPro"/>
</dbReference>
<organism evidence="1 2">
    <name type="scientific">Helicobacter aurati</name>
    <dbReference type="NCBI Taxonomy" id="137778"/>
    <lineage>
        <taxon>Bacteria</taxon>
        <taxon>Pseudomonadati</taxon>
        <taxon>Campylobacterota</taxon>
        <taxon>Epsilonproteobacteria</taxon>
        <taxon>Campylobacterales</taxon>
        <taxon>Helicobacteraceae</taxon>
        <taxon>Helicobacter</taxon>
    </lineage>
</organism>
<gene>
    <name evidence="1" type="ORF">CQA66_08765</name>
</gene>
<accession>A0A3D8IYX5</accession>
<dbReference type="AlphaFoldDB" id="A0A3D8IYX5"/>
<dbReference type="Gene3D" id="3.40.47.10">
    <property type="match status" value="1"/>
</dbReference>
<keyword evidence="2" id="KW-1185">Reference proteome</keyword>